<feature type="transmembrane region" description="Helical" evidence="7">
    <location>
        <begin position="141"/>
        <end position="162"/>
    </location>
</feature>
<evidence type="ECO:0000313" key="9">
    <source>
        <dbReference type="EMBL" id="QMV42513.1"/>
    </source>
</evidence>
<dbReference type="Pfam" id="PF00528">
    <property type="entry name" value="BPD_transp_1"/>
    <property type="match status" value="1"/>
</dbReference>
<dbReference type="Gene3D" id="1.10.3720.10">
    <property type="entry name" value="MetI-like"/>
    <property type="match status" value="1"/>
</dbReference>
<reference evidence="9 10" key="1">
    <citation type="submission" date="2019-07" db="EMBL/GenBank/DDBJ databases">
        <authorList>
            <person name="Kim J.K."/>
            <person name="Cheong H.-M."/>
            <person name="Choi Y."/>
            <person name="Hwang K.J."/>
            <person name="Lee S."/>
            <person name="Choi C."/>
        </authorList>
    </citation>
    <scope>NUCLEOTIDE SEQUENCE [LARGE SCALE GENOMIC DNA]</scope>
    <source>
        <strain evidence="9 10">KS 22</strain>
    </source>
</reference>
<dbReference type="AlphaFoldDB" id="A0A7G5BZX9"/>
<comment type="subcellular location">
    <subcellularLocation>
        <location evidence="1 7">Cell membrane</location>
        <topology evidence="1 7">Multi-pass membrane protein</topology>
    </subcellularLocation>
</comment>
<feature type="domain" description="ABC transmembrane type-1" evidence="8">
    <location>
        <begin position="75"/>
        <end position="274"/>
    </location>
</feature>
<evidence type="ECO:0000256" key="7">
    <source>
        <dbReference type="RuleBase" id="RU363032"/>
    </source>
</evidence>
<dbReference type="GO" id="GO:0055085">
    <property type="term" value="P:transmembrane transport"/>
    <property type="evidence" value="ECO:0007669"/>
    <property type="project" value="InterPro"/>
</dbReference>
<evidence type="ECO:0000256" key="3">
    <source>
        <dbReference type="ARBA" id="ARBA00022475"/>
    </source>
</evidence>
<dbReference type="Proteomes" id="UP000515679">
    <property type="component" value="Chromosome"/>
</dbReference>
<accession>A0A7G5BZX9</accession>
<feature type="transmembrane region" description="Helical" evidence="7">
    <location>
        <begin position="183"/>
        <end position="208"/>
    </location>
</feature>
<dbReference type="CDD" id="cd06261">
    <property type="entry name" value="TM_PBP2"/>
    <property type="match status" value="1"/>
</dbReference>
<feature type="transmembrane region" description="Helical" evidence="7">
    <location>
        <begin position="12"/>
        <end position="35"/>
    </location>
</feature>
<protein>
    <submittedName>
        <fullName evidence="9">Carbohydrate ABC transporter permease</fullName>
    </submittedName>
</protein>
<keyword evidence="6 7" id="KW-0472">Membrane</keyword>
<evidence type="ECO:0000259" key="8">
    <source>
        <dbReference type="PROSITE" id="PS50928"/>
    </source>
</evidence>
<dbReference type="PANTHER" id="PTHR43744">
    <property type="entry name" value="ABC TRANSPORTER PERMEASE PROTEIN MG189-RELATED-RELATED"/>
    <property type="match status" value="1"/>
</dbReference>
<keyword evidence="4 7" id="KW-0812">Transmembrane</keyword>
<dbReference type="PROSITE" id="PS50928">
    <property type="entry name" value="ABC_TM1"/>
    <property type="match status" value="1"/>
</dbReference>
<dbReference type="InterPro" id="IPR035906">
    <property type="entry name" value="MetI-like_sf"/>
</dbReference>
<name>A0A7G5BZX9_9BACL</name>
<feature type="transmembrane region" description="Helical" evidence="7">
    <location>
        <begin position="110"/>
        <end position="129"/>
    </location>
</feature>
<keyword evidence="2 7" id="KW-0813">Transport</keyword>
<dbReference type="RefSeq" id="WP_182298551.1">
    <property type="nucleotide sequence ID" value="NZ_CP041969.1"/>
</dbReference>
<dbReference type="KEGG" id="cchl:FPL14_15885"/>
<gene>
    <name evidence="9" type="ORF">FPL14_15885</name>
</gene>
<organism evidence="9 10">
    <name type="scientific">Cohnella cholangitidis</name>
    <dbReference type="NCBI Taxonomy" id="2598458"/>
    <lineage>
        <taxon>Bacteria</taxon>
        <taxon>Bacillati</taxon>
        <taxon>Bacillota</taxon>
        <taxon>Bacilli</taxon>
        <taxon>Bacillales</taxon>
        <taxon>Paenibacillaceae</taxon>
        <taxon>Cohnella</taxon>
    </lineage>
</organism>
<evidence type="ECO:0000256" key="5">
    <source>
        <dbReference type="ARBA" id="ARBA00022989"/>
    </source>
</evidence>
<keyword evidence="10" id="KW-1185">Reference proteome</keyword>
<sequence>MLYRRSTGFKWFMAANSAVMLLLMASILVPFLHLLSVSLSDSSAVVGGKVGLWPQGFNLDSYVRVFQHPSILAGFKNSILQTALGTAIGLFMLTICAYPLSKRALKGRKLLILFIMFTMFFSGGLIPTYMLVKSLGLVDSIWAIVLPFSITPYYLLLMMTYFQGIPEEIEESAMLDGLNPFRILVQIILPLSKPILAAITLFLIVYYWNNWFNSMIYLNSTDKHPVMMIVRNIIAGSDLAGNAGQVIETGNNVSTASLKAAAIMSTTLPIMLVFPFTQKYFAKGVMLGSVKG</sequence>
<dbReference type="SUPFAM" id="SSF161098">
    <property type="entry name" value="MetI-like"/>
    <property type="match status" value="1"/>
</dbReference>
<evidence type="ECO:0000256" key="1">
    <source>
        <dbReference type="ARBA" id="ARBA00004651"/>
    </source>
</evidence>
<evidence type="ECO:0000256" key="6">
    <source>
        <dbReference type="ARBA" id="ARBA00023136"/>
    </source>
</evidence>
<dbReference type="GO" id="GO:0005886">
    <property type="term" value="C:plasma membrane"/>
    <property type="evidence" value="ECO:0007669"/>
    <property type="project" value="UniProtKB-SubCell"/>
</dbReference>
<dbReference type="EMBL" id="CP041969">
    <property type="protein sequence ID" value="QMV42513.1"/>
    <property type="molecule type" value="Genomic_DNA"/>
</dbReference>
<evidence type="ECO:0000256" key="2">
    <source>
        <dbReference type="ARBA" id="ARBA00022448"/>
    </source>
</evidence>
<feature type="transmembrane region" description="Helical" evidence="7">
    <location>
        <begin position="79"/>
        <end position="98"/>
    </location>
</feature>
<dbReference type="InterPro" id="IPR000515">
    <property type="entry name" value="MetI-like"/>
</dbReference>
<keyword evidence="3" id="KW-1003">Cell membrane</keyword>
<comment type="similarity">
    <text evidence="7">Belongs to the binding-protein-dependent transport system permease family.</text>
</comment>
<evidence type="ECO:0000313" key="10">
    <source>
        <dbReference type="Proteomes" id="UP000515679"/>
    </source>
</evidence>
<evidence type="ECO:0000256" key="4">
    <source>
        <dbReference type="ARBA" id="ARBA00022692"/>
    </source>
</evidence>
<keyword evidence="5 7" id="KW-1133">Transmembrane helix</keyword>
<dbReference type="PANTHER" id="PTHR43744:SF9">
    <property type="entry name" value="POLYGALACTURONAN_RHAMNOGALACTURONAN TRANSPORT SYSTEM PERMEASE PROTEIN YTCP"/>
    <property type="match status" value="1"/>
</dbReference>
<proteinExistence type="inferred from homology"/>
<feature type="transmembrane region" description="Helical" evidence="7">
    <location>
        <begin position="260"/>
        <end position="277"/>
    </location>
</feature>